<dbReference type="EMBL" id="KN846971">
    <property type="protein sequence ID" value="KIW81608.1"/>
    <property type="molecule type" value="Genomic_DNA"/>
</dbReference>
<dbReference type="CDD" id="cd06185">
    <property type="entry name" value="PDR_like"/>
    <property type="match status" value="1"/>
</dbReference>
<dbReference type="SUPFAM" id="SSF63380">
    <property type="entry name" value="Riboflavin synthase domain-like"/>
    <property type="match status" value="1"/>
</dbReference>
<reference evidence="6 7" key="1">
    <citation type="submission" date="2015-01" db="EMBL/GenBank/DDBJ databases">
        <title>The Genome Sequence of Fonsecaea pedrosoi CBS 271.37.</title>
        <authorList>
            <consortium name="The Broad Institute Genomics Platform"/>
            <person name="Cuomo C."/>
            <person name="de Hoog S."/>
            <person name="Gorbushina A."/>
            <person name="Stielow B."/>
            <person name="Teixiera M."/>
            <person name="Abouelleil A."/>
            <person name="Chapman S.B."/>
            <person name="Priest M."/>
            <person name="Young S.K."/>
            <person name="Wortman J."/>
            <person name="Nusbaum C."/>
            <person name="Birren B."/>
        </authorList>
    </citation>
    <scope>NUCLEOTIDE SEQUENCE [LARGE SCALE GENOMIC DNA]</scope>
    <source>
        <strain evidence="6 7">CBS 271.37</strain>
    </source>
</reference>
<feature type="domain" description="MOSC" evidence="4">
    <location>
        <begin position="36"/>
        <end position="182"/>
    </location>
</feature>
<dbReference type="PANTHER" id="PTHR30212">
    <property type="entry name" value="PROTEIN YIIM"/>
    <property type="match status" value="1"/>
</dbReference>
<dbReference type="SUPFAM" id="SSF50800">
    <property type="entry name" value="PK beta-barrel domain-like"/>
    <property type="match status" value="1"/>
</dbReference>
<dbReference type="GO" id="GO:0016491">
    <property type="term" value="F:oxidoreductase activity"/>
    <property type="evidence" value="ECO:0007669"/>
    <property type="project" value="InterPro"/>
</dbReference>
<sequence length="559" mass="62100">MVSDEQKEDLVGLKLPFETERLLQVRTGKIKPLYHLPVKSAIYKNPHTRPVKVTKLGCEGDEHAYEFHGGPDKALLHYCARHYETWKAECPGSAKHFTVGGFGENLVSTSANEQNICIGDILTIGPEVTVQVSLPRQPCFKLNHRFEVKDMAWQSQMKSRTGWYYRVLKEGYISPGDEIKLVERLNPKWTVAAVQHYLYREMKNFEVMAELVNLPGLGGESITIFENRLKKNFENQDERMFGDDSVALEAWSDYKLVQKLRQTPRICSFVFEVVGEQSQTTSPKVEPGSHVRLKLGDKGDLVRAYSVVGGTKDRFELGVALADESRGGSLYLHKNAKVGDVFSVGKITTSFPLASEADEHILIAGGIGITAFLPTAEKLKESGENFTLHLAVRSNHEVPFRERLSKLGKNLVIYDKERGRRLDLARIMSKVTTNTHVYCCGSPRLMDDVAATAKRYGLAEEQIHFEAFTITTSGDPFTAALLTSQKTIQVPPTRSLLEALREAGIDVPSSCEAGSCGTCRVQVAKGRIDHRGTGLLESDKASAMLACSSRGIGHIELEL</sequence>
<dbReference type="HOGENOM" id="CLU_003827_17_2_1"/>
<dbReference type="GO" id="GO:0030170">
    <property type="term" value="F:pyridoxal phosphate binding"/>
    <property type="evidence" value="ECO:0007669"/>
    <property type="project" value="InterPro"/>
</dbReference>
<dbReference type="SUPFAM" id="SSF52343">
    <property type="entry name" value="Ferredoxin reductase-like, C-terminal NADP-linked domain"/>
    <property type="match status" value="1"/>
</dbReference>
<dbReference type="Proteomes" id="UP000053029">
    <property type="component" value="Unassembled WGS sequence"/>
</dbReference>
<dbReference type="PROSITE" id="PS51340">
    <property type="entry name" value="MOSC"/>
    <property type="match status" value="1"/>
</dbReference>
<dbReference type="CDD" id="cd00207">
    <property type="entry name" value="fer2"/>
    <property type="match status" value="1"/>
</dbReference>
<protein>
    <recommendedName>
        <fullName evidence="8">MOSC domain-containing protein</fullName>
    </recommendedName>
</protein>
<dbReference type="VEuPathDB" id="FungiDB:Z517_04634"/>
<dbReference type="InterPro" id="IPR006058">
    <property type="entry name" value="2Fe2S_fd_BS"/>
</dbReference>
<evidence type="ECO:0000256" key="1">
    <source>
        <dbReference type="ARBA" id="ARBA00022714"/>
    </source>
</evidence>
<organism evidence="6 7">
    <name type="scientific">Fonsecaea pedrosoi CBS 271.37</name>
    <dbReference type="NCBI Taxonomy" id="1442368"/>
    <lineage>
        <taxon>Eukaryota</taxon>
        <taxon>Fungi</taxon>
        <taxon>Dikarya</taxon>
        <taxon>Ascomycota</taxon>
        <taxon>Pezizomycotina</taxon>
        <taxon>Eurotiomycetes</taxon>
        <taxon>Chaetothyriomycetidae</taxon>
        <taxon>Chaetothyriales</taxon>
        <taxon>Herpotrichiellaceae</taxon>
        <taxon>Fonsecaea</taxon>
    </lineage>
</organism>
<keyword evidence="1" id="KW-0479">Metal-binding</keyword>
<dbReference type="InterPro" id="IPR011037">
    <property type="entry name" value="Pyrv_Knase-like_insert_dom_sf"/>
</dbReference>
<keyword evidence="1" id="KW-0001">2Fe-2S</keyword>
<dbReference type="Pfam" id="PF00111">
    <property type="entry name" value="Fer2"/>
    <property type="match status" value="1"/>
</dbReference>
<evidence type="ECO:0000259" key="4">
    <source>
        <dbReference type="PROSITE" id="PS51340"/>
    </source>
</evidence>
<dbReference type="InterPro" id="IPR017927">
    <property type="entry name" value="FAD-bd_FR_type"/>
</dbReference>
<dbReference type="Gene3D" id="2.40.33.20">
    <property type="entry name" value="PK beta-barrel domain-like"/>
    <property type="match status" value="1"/>
</dbReference>
<dbReference type="Pfam" id="PF03475">
    <property type="entry name" value="YiiM_3-alpha"/>
    <property type="match status" value="1"/>
</dbReference>
<dbReference type="InterPro" id="IPR001041">
    <property type="entry name" value="2Fe-2S_ferredoxin-type"/>
</dbReference>
<evidence type="ECO:0000313" key="7">
    <source>
        <dbReference type="Proteomes" id="UP000053029"/>
    </source>
</evidence>
<gene>
    <name evidence="6" type="ORF">Z517_04634</name>
</gene>
<dbReference type="Gene3D" id="2.40.30.10">
    <property type="entry name" value="Translation factors"/>
    <property type="match status" value="1"/>
</dbReference>
<accession>A0A0D2GL20</accession>
<dbReference type="InterPro" id="IPR017938">
    <property type="entry name" value="Riboflavin_synthase-like_b-brl"/>
</dbReference>
<evidence type="ECO:0000256" key="2">
    <source>
        <dbReference type="ARBA" id="ARBA00023014"/>
    </source>
</evidence>
<evidence type="ECO:0000313" key="6">
    <source>
        <dbReference type="EMBL" id="KIW81608.1"/>
    </source>
</evidence>
<dbReference type="OrthoDB" id="5390at2759"/>
<dbReference type="Pfam" id="PF03473">
    <property type="entry name" value="MOSC"/>
    <property type="match status" value="1"/>
</dbReference>
<dbReference type="PANTHER" id="PTHR30212:SF2">
    <property type="entry name" value="PROTEIN YIIM"/>
    <property type="match status" value="1"/>
</dbReference>
<keyword evidence="2" id="KW-0411">Iron-sulfur</keyword>
<dbReference type="Gene3D" id="3.40.50.80">
    <property type="entry name" value="Nucleotide-binding domain of ferredoxin-NADP reductase (FNR) module"/>
    <property type="match status" value="1"/>
</dbReference>
<evidence type="ECO:0000259" key="5">
    <source>
        <dbReference type="PROSITE" id="PS51384"/>
    </source>
</evidence>
<dbReference type="RefSeq" id="XP_013285416.1">
    <property type="nucleotide sequence ID" value="XM_013429962.1"/>
</dbReference>
<dbReference type="Gene3D" id="3.10.20.30">
    <property type="match status" value="1"/>
</dbReference>
<dbReference type="STRING" id="1442368.A0A0D2GL20"/>
<evidence type="ECO:0000259" key="3">
    <source>
        <dbReference type="PROSITE" id="PS51085"/>
    </source>
</evidence>
<dbReference type="InterPro" id="IPR005163">
    <property type="entry name" value="Tri_helical_YiiM-like"/>
</dbReference>
<dbReference type="PROSITE" id="PS51384">
    <property type="entry name" value="FAD_FR"/>
    <property type="match status" value="1"/>
</dbReference>
<proteinExistence type="predicted"/>
<name>A0A0D2GL20_9EURO</name>
<dbReference type="PROSITE" id="PS51085">
    <property type="entry name" value="2FE2S_FER_2"/>
    <property type="match status" value="1"/>
</dbReference>
<dbReference type="InterPro" id="IPR005302">
    <property type="entry name" value="MoCF_Sase_C"/>
</dbReference>
<dbReference type="InterPro" id="IPR036010">
    <property type="entry name" value="2Fe-2S_ferredoxin-like_sf"/>
</dbReference>
<feature type="domain" description="FAD-binding FR-type" evidence="5">
    <location>
        <begin position="249"/>
        <end position="374"/>
    </location>
</feature>
<dbReference type="GeneID" id="25304124"/>
<dbReference type="InterPro" id="IPR039261">
    <property type="entry name" value="FNR_nucleotide-bd"/>
</dbReference>
<dbReference type="SUPFAM" id="SSF54292">
    <property type="entry name" value="2Fe-2S ferredoxin-like"/>
    <property type="match status" value="1"/>
</dbReference>
<dbReference type="GO" id="GO:0030151">
    <property type="term" value="F:molybdenum ion binding"/>
    <property type="evidence" value="ECO:0007669"/>
    <property type="project" value="InterPro"/>
</dbReference>
<feature type="domain" description="2Fe-2S ferredoxin-type" evidence="3">
    <location>
        <begin position="477"/>
        <end position="559"/>
    </location>
</feature>
<dbReference type="PRINTS" id="PR00409">
    <property type="entry name" value="PHDIOXRDTASE"/>
</dbReference>
<dbReference type="AlphaFoldDB" id="A0A0D2GL20"/>
<keyword evidence="1" id="KW-0408">Iron</keyword>
<dbReference type="InterPro" id="IPR052353">
    <property type="entry name" value="Benzoxazolinone_Detox_Enz"/>
</dbReference>
<keyword evidence="7" id="KW-1185">Reference proteome</keyword>
<dbReference type="GO" id="GO:0051537">
    <property type="term" value="F:2 iron, 2 sulfur cluster binding"/>
    <property type="evidence" value="ECO:0007669"/>
    <property type="project" value="UniProtKB-KW"/>
</dbReference>
<dbReference type="PROSITE" id="PS00197">
    <property type="entry name" value="2FE2S_FER_1"/>
    <property type="match status" value="1"/>
</dbReference>
<dbReference type="InterPro" id="IPR012675">
    <property type="entry name" value="Beta-grasp_dom_sf"/>
</dbReference>
<evidence type="ECO:0008006" key="8">
    <source>
        <dbReference type="Google" id="ProtNLM"/>
    </source>
</evidence>